<reference evidence="1 2" key="1">
    <citation type="submission" date="2016-03" db="EMBL/GenBank/DDBJ databases">
        <title>Comparative genomics of the ectomycorrhizal sister species Rhizopogon vinicolor and Rhizopogon vesiculosus (Basidiomycota: Boletales) reveals a divergence of the mating type B locus.</title>
        <authorList>
            <person name="Mujic A.B."/>
            <person name="Kuo A."/>
            <person name="Tritt A."/>
            <person name="Lipzen A."/>
            <person name="Chen C."/>
            <person name="Johnson J."/>
            <person name="Sharma A."/>
            <person name="Barry K."/>
            <person name="Grigoriev I.V."/>
            <person name="Spatafora J.W."/>
        </authorList>
    </citation>
    <scope>NUCLEOTIDE SEQUENCE [LARGE SCALE GENOMIC DNA]</scope>
    <source>
        <strain evidence="1 2">AM-OR11-056</strain>
    </source>
</reference>
<dbReference type="EMBL" id="LVVM01005703">
    <property type="protein sequence ID" value="OJA09945.1"/>
    <property type="molecule type" value="Genomic_DNA"/>
</dbReference>
<dbReference type="OrthoDB" id="5392263at2759"/>
<evidence type="ECO:0000313" key="2">
    <source>
        <dbReference type="Proteomes" id="UP000183567"/>
    </source>
</evidence>
<dbReference type="Proteomes" id="UP000183567">
    <property type="component" value="Unassembled WGS sequence"/>
</dbReference>
<comment type="caution">
    <text evidence="1">The sequence shown here is derived from an EMBL/GenBank/DDBJ whole genome shotgun (WGS) entry which is preliminary data.</text>
</comment>
<keyword evidence="2" id="KW-1185">Reference proteome</keyword>
<organism evidence="1 2">
    <name type="scientific">Rhizopogon vesiculosus</name>
    <dbReference type="NCBI Taxonomy" id="180088"/>
    <lineage>
        <taxon>Eukaryota</taxon>
        <taxon>Fungi</taxon>
        <taxon>Dikarya</taxon>
        <taxon>Basidiomycota</taxon>
        <taxon>Agaricomycotina</taxon>
        <taxon>Agaricomycetes</taxon>
        <taxon>Agaricomycetidae</taxon>
        <taxon>Boletales</taxon>
        <taxon>Suillineae</taxon>
        <taxon>Rhizopogonaceae</taxon>
        <taxon>Rhizopogon</taxon>
    </lineage>
</organism>
<gene>
    <name evidence="1" type="ORF">AZE42_12461</name>
</gene>
<accession>A0A1J8Q8F5</accession>
<proteinExistence type="predicted"/>
<evidence type="ECO:0000313" key="1">
    <source>
        <dbReference type="EMBL" id="OJA09945.1"/>
    </source>
</evidence>
<protein>
    <submittedName>
        <fullName evidence="1">Uncharacterized protein</fullName>
    </submittedName>
</protein>
<name>A0A1J8Q8F5_9AGAM</name>
<dbReference type="AlphaFoldDB" id="A0A1J8Q8F5"/>
<sequence length="122" mass="13461">MSNPTAKQLLSPKCDFDCLQAAYERAERHGHAASAAAHMGHIPVISQRALAITVAEEDVVSPDELLTPPVFNYSRSLQWASTAETAFLMFKRATEKAHCGIPVRFGVEWIESETPKSIHPMN</sequence>